<feature type="domain" description="PDZ" evidence="2">
    <location>
        <begin position="394"/>
        <end position="457"/>
    </location>
</feature>
<reference evidence="4" key="3">
    <citation type="submission" date="2015-06" db="UniProtKB">
        <authorList>
            <consortium name="EnsemblProtists"/>
        </authorList>
    </citation>
    <scope>IDENTIFICATION</scope>
</reference>
<dbReference type="KEGG" id="gtt:GUITHDRAFT_137635"/>
<dbReference type="PROSITE" id="PS50106">
    <property type="entry name" value="PDZ"/>
    <property type="match status" value="2"/>
</dbReference>
<organism evidence="3">
    <name type="scientific">Guillardia theta (strain CCMP2712)</name>
    <name type="common">Cryptophyte</name>
    <dbReference type="NCBI Taxonomy" id="905079"/>
    <lineage>
        <taxon>Eukaryota</taxon>
        <taxon>Cryptophyceae</taxon>
        <taxon>Pyrenomonadales</taxon>
        <taxon>Geminigeraceae</taxon>
        <taxon>Guillardia</taxon>
    </lineage>
</organism>
<dbReference type="PANTHER" id="PTHR32060:SF22">
    <property type="entry name" value="CARBOXYL-TERMINAL-PROCESSING PEPTIDASE 3, CHLOROPLASTIC"/>
    <property type="match status" value="1"/>
</dbReference>
<dbReference type="OrthoDB" id="10678035at2759"/>
<proteinExistence type="predicted"/>
<evidence type="ECO:0000256" key="1">
    <source>
        <dbReference type="SAM" id="MobiDB-lite"/>
    </source>
</evidence>
<dbReference type="eggNOG" id="KOG1256">
    <property type="taxonomic scope" value="Eukaryota"/>
</dbReference>
<feature type="compositionally biased region" description="Low complexity" evidence="1">
    <location>
        <begin position="915"/>
        <end position="930"/>
    </location>
</feature>
<dbReference type="Pfam" id="PF17820">
    <property type="entry name" value="PDZ_6"/>
    <property type="match status" value="2"/>
</dbReference>
<dbReference type="SMART" id="SM00228">
    <property type="entry name" value="PDZ"/>
    <property type="match status" value="4"/>
</dbReference>
<dbReference type="STRING" id="905079.L1JHB1"/>
<dbReference type="PANTHER" id="PTHR32060">
    <property type="entry name" value="TAIL-SPECIFIC PROTEASE"/>
    <property type="match status" value="1"/>
</dbReference>
<feature type="region of interest" description="Disordered" evidence="1">
    <location>
        <begin position="881"/>
        <end position="1025"/>
    </location>
</feature>
<feature type="compositionally biased region" description="Pro residues" evidence="1">
    <location>
        <begin position="956"/>
        <end position="983"/>
    </location>
</feature>
<dbReference type="Proteomes" id="UP000011087">
    <property type="component" value="Unassembled WGS sequence"/>
</dbReference>
<dbReference type="HOGENOM" id="CLU_271963_0_0_1"/>
<sequence>MNKGLNHLFPPQLLQLLQFLPWRIIKCKLNKHLSNELEIVRLARGGSAEKSGQIQPGDVVFEVDNHDVYKKPFQVFVQHIQGPVGTFVEVKVFKNGDPNNARAVLLERTLNPEDPNQAANKQKQRAQQPLTSNVSGAADIGIQFDSTDDGCFQITHIKPGGPADVSGHVEIGDIIYEIDGVKVFYGIGPNGRTVHPVEIAEMLRGPEGSVMVLRLQKAKGGLAQINLVRSSGTAPKPQQPQISFQVSTTPKVAQQPIPPQQAPAPPAPPPQPTGPGPVAPKAALVDLTPAREYQPTTGESDIFGLGLAFKNYGNGQIRIAKVIDNGPAKQYGKDKIQEGDWLIGIGNERNQLVPIRGGFRPLATMKKMLSKKLWMDRVILRLRHAGAPDSEFYDVTMYKGRTGVKREDCEVGIVFHQDLGGHRWVRVKQVIPNGPADLLGNVVKVNDRILEVNGQDIARKPLETWHNLLTGKEDTECVMTFANFKGELYTCNVVRKPVGIVAPEAEDAMDQKDLSTFINLKKVDPNAINIPSPNNEKPVRVMRPRMVPQKKYVANLSGVHCGISFVKKEDRGEVVVDHLNLNGPAFHLNPKNISADWDVKKILPGDVVHKIGDAPTSPVQVFPYQDVYKKTVHEWAHAITDGQPGTDVLIEFERTGKKYEALVPRAPIITKTGVQEWYSPGISFSYHNETLYVEKDGIVPGSYAETAPGEQLVPGLLTPTGRKFDGIREYYQLVSIDNLHFGKGKFDEIQQILNEMLIGPQDSQLDVVFKTAGGNIKYTLKRDQKLKMQGVEGEKGVKPLAFAERQLMPGKGVPVLHPMCNPPLWKSLVQDCMAAARGEAFDDKSFKWRGRILLRTGSTPGIQMPDGMWKVEDVKTKEVMYYGPGPSELSDAEQQEMETPQEEEIGAGVSDQLEASAPVSSAQHPASPSSQPAPPPAERKSAPQSPTSHPQIPAAPQMPPPPPPAPPAPQVEPPAPPAPPAAPEAPATSKDSLPPTVQAAPTEQKQAESSQAPAETDEDDESVLKLSDGSKVEAINLEKVLLRHLDAVAHVMVVGSGKEFLSCMLVLKTKGSEAAERGEDPSTIPDKDDLAEPALELTRKVQSDATTVQKARACTKFRANGLLPGFAAANQEIAVPAQQVRRFSILVKHFSKKSGEINADGSLNRLLIKKQNKNIIDGMYQQKAPASAKQ</sequence>
<evidence type="ECO:0000313" key="3">
    <source>
        <dbReference type="EMBL" id="EKX47485.1"/>
    </source>
</evidence>
<dbReference type="AlphaFoldDB" id="L1JHB1"/>
<reference evidence="3 5" key="1">
    <citation type="journal article" date="2012" name="Nature">
        <title>Algal genomes reveal evolutionary mosaicism and the fate of nucleomorphs.</title>
        <authorList>
            <consortium name="DOE Joint Genome Institute"/>
            <person name="Curtis B.A."/>
            <person name="Tanifuji G."/>
            <person name="Burki F."/>
            <person name="Gruber A."/>
            <person name="Irimia M."/>
            <person name="Maruyama S."/>
            <person name="Arias M.C."/>
            <person name="Ball S.G."/>
            <person name="Gile G.H."/>
            <person name="Hirakawa Y."/>
            <person name="Hopkins J.F."/>
            <person name="Kuo A."/>
            <person name="Rensing S.A."/>
            <person name="Schmutz J."/>
            <person name="Symeonidi A."/>
            <person name="Elias M."/>
            <person name="Eveleigh R.J."/>
            <person name="Herman E.K."/>
            <person name="Klute M.J."/>
            <person name="Nakayama T."/>
            <person name="Obornik M."/>
            <person name="Reyes-Prieto A."/>
            <person name="Armbrust E.V."/>
            <person name="Aves S.J."/>
            <person name="Beiko R.G."/>
            <person name="Coutinho P."/>
            <person name="Dacks J.B."/>
            <person name="Durnford D.G."/>
            <person name="Fast N.M."/>
            <person name="Green B.R."/>
            <person name="Grisdale C.J."/>
            <person name="Hempel F."/>
            <person name="Henrissat B."/>
            <person name="Hoppner M.P."/>
            <person name="Ishida K."/>
            <person name="Kim E."/>
            <person name="Koreny L."/>
            <person name="Kroth P.G."/>
            <person name="Liu Y."/>
            <person name="Malik S.B."/>
            <person name="Maier U.G."/>
            <person name="McRose D."/>
            <person name="Mock T."/>
            <person name="Neilson J.A."/>
            <person name="Onodera N.T."/>
            <person name="Poole A.M."/>
            <person name="Pritham E.J."/>
            <person name="Richards T.A."/>
            <person name="Rocap G."/>
            <person name="Roy S.W."/>
            <person name="Sarai C."/>
            <person name="Schaack S."/>
            <person name="Shirato S."/>
            <person name="Slamovits C.H."/>
            <person name="Spencer D.F."/>
            <person name="Suzuki S."/>
            <person name="Worden A.Z."/>
            <person name="Zauner S."/>
            <person name="Barry K."/>
            <person name="Bell C."/>
            <person name="Bharti A.K."/>
            <person name="Crow J.A."/>
            <person name="Grimwood J."/>
            <person name="Kramer R."/>
            <person name="Lindquist E."/>
            <person name="Lucas S."/>
            <person name="Salamov A."/>
            <person name="McFadden G.I."/>
            <person name="Lane C.E."/>
            <person name="Keeling P.J."/>
            <person name="Gray M.W."/>
            <person name="Grigoriev I.V."/>
            <person name="Archibald J.M."/>
        </authorList>
    </citation>
    <scope>NUCLEOTIDE SEQUENCE</scope>
    <source>
        <strain evidence="3 5">CCMP2712</strain>
    </source>
</reference>
<dbReference type="EnsemblProtists" id="EKX47485">
    <property type="protein sequence ID" value="EKX47485"/>
    <property type="gene ID" value="GUITHDRAFT_137635"/>
</dbReference>
<dbReference type="PaxDb" id="55529-EKX47485"/>
<evidence type="ECO:0000313" key="4">
    <source>
        <dbReference type="EnsemblProtists" id="EKX47485"/>
    </source>
</evidence>
<feature type="compositionally biased region" description="Polar residues" evidence="1">
    <location>
        <begin position="239"/>
        <end position="249"/>
    </location>
</feature>
<feature type="region of interest" description="Disordered" evidence="1">
    <location>
        <begin position="112"/>
        <end position="132"/>
    </location>
</feature>
<evidence type="ECO:0000259" key="2">
    <source>
        <dbReference type="PROSITE" id="PS50106"/>
    </source>
</evidence>
<dbReference type="EMBL" id="JH992990">
    <property type="protein sequence ID" value="EKX47485.1"/>
    <property type="molecule type" value="Genomic_DNA"/>
</dbReference>
<evidence type="ECO:0000313" key="5">
    <source>
        <dbReference type="Proteomes" id="UP000011087"/>
    </source>
</evidence>
<dbReference type="InterPro" id="IPR036034">
    <property type="entry name" value="PDZ_sf"/>
</dbReference>
<protein>
    <recommendedName>
        <fullName evidence="2">PDZ domain-containing protein</fullName>
    </recommendedName>
</protein>
<feature type="compositionally biased region" description="Acidic residues" evidence="1">
    <location>
        <begin position="890"/>
        <end position="905"/>
    </location>
</feature>
<feature type="compositionally biased region" description="Low complexity" evidence="1">
    <location>
        <begin position="116"/>
        <end position="128"/>
    </location>
</feature>
<accession>L1JHB1</accession>
<reference evidence="5" key="2">
    <citation type="submission" date="2012-11" db="EMBL/GenBank/DDBJ databases">
        <authorList>
            <person name="Kuo A."/>
            <person name="Curtis B.A."/>
            <person name="Tanifuji G."/>
            <person name="Burki F."/>
            <person name="Gruber A."/>
            <person name="Irimia M."/>
            <person name="Maruyama S."/>
            <person name="Arias M.C."/>
            <person name="Ball S.G."/>
            <person name="Gile G.H."/>
            <person name="Hirakawa Y."/>
            <person name="Hopkins J.F."/>
            <person name="Rensing S.A."/>
            <person name="Schmutz J."/>
            <person name="Symeonidi A."/>
            <person name="Elias M."/>
            <person name="Eveleigh R.J."/>
            <person name="Herman E.K."/>
            <person name="Klute M.J."/>
            <person name="Nakayama T."/>
            <person name="Obornik M."/>
            <person name="Reyes-Prieto A."/>
            <person name="Armbrust E.V."/>
            <person name="Aves S.J."/>
            <person name="Beiko R.G."/>
            <person name="Coutinho P."/>
            <person name="Dacks J.B."/>
            <person name="Durnford D.G."/>
            <person name="Fast N.M."/>
            <person name="Green B.R."/>
            <person name="Grisdale C."/>
            <person name="Hempe F."/>
            <person name="Henrissat B."/>
            <person name="Hoppner M.P."/>
            <person name="Ishida K.-I."/>
            <person name="Kim E."/>
            <person name="Koreny L."/>
            <person name="Kroth P.G."/>
            <person name="Liu Y."/>
            <person name="Malik S.-B."/>
            <person name="Maier U.G."/>
            <person name="McRose D."/>
            <person name="Mock T."/>
            <person name="Neilson J.A."/>
            <person name="Onodera N.T."/>
            <person name="Poole A.M."/>
            <person name="Pritham E.J."/>
            <person name="Richards T.A."/>
            <person name="Rocap G."/>
            <person name="Roy S.W."/>
            <person name="Sarai C."/>
            <person name="Schaack S."/>
            <person name="Shirato S."/>
            <person name="Slamovits C.H."/>
            <person name="Spencer D.F."/>
            <person name="Suzuki S."/>
            <person name="Worden A.Z."/>
            <person name="Zauner S."/>
            <person name="Barry K."/>
            <person name="Bell C."/>
            <person name="Bharti A.K."/>
            <person name="Crow J.A."/>
            <person name="Grimwood J."/>
            <person name="Kramer R."/>
            <person name="Lindquist E."/>
            <person name="Lucas S."/>
            <person name="Salamov A."/>
            <person name="McFadden G.I."/>
            <person name="Lane C.E."/>
            <person name="Keeling P.J."/>
            <person name="Gray M.W."/>
            <person name="Grigoriev I.V."/>
            <person name="Archibald J.M."/>
        </authorList>
    </citation>
    <scope>NUCLEOTIDE SEQUENCE</scope>
    <source>
        <strain evidence="5">CCMP2712</strain>
    </source>
</reference>
<dbReference type="GO" id="GO:0004175">
    <property type="term" value="F:endopeptidase activity"/>
    <property type="evidence" value="ECO:0007669"/>
    <property type="project" value="TreeGrafter"/>
</dbReference>
<keyword evidence="5" id="KW-1185">Reference proteome</keyword>
<dbReference type="GeneID" id="17304148"/>
<feature type="compositionally biased region" description="Pro residues" evidence="1">
    <location>
        <begin position="256"/>
        <end position="278"/>
    </location>
</feature>
<dbReference type="Gene3D" id="2.30.42.10">
    <property type="match status" value="3"/>
</dbReference>
<gene>
    <name evidence="3" type="ORF">GUITHDRAFT_137635</name>
</gene>
<feature type="compositionally biased region" description="Polar residues" evidence="1">
    <location>
        <begin position="999"/>
        <end position="1013"/>
    </location>
</feature>
<dbReference type="RefSeq" id="XP_005834465.1">
    <property type="nucleotide sequence ID" value="XM_005834408.1"/>
</dbReference>
<feature type="domain" description="PDZ" evidence="2">
    <location>
        <begin position="127"/>
        <end position="218"/>
    </location>
</feature>
<dbReference type="InterPro" id="IPR041489">
    <property type="entry name" value="PDZ_6"/>
</dbReference>
<dbReference type="SUPFAM" id="SSF50156">
    <property type="entry name" value="PDZ domain-like"/>
    <property type="match status" value="3"/>
</dbReference>
<name>L1JHB1_GUITC</name>
<feature type="region of interest" description="Disordered" evidence="1">
    <location>
        <begin position="231"/>
        <end position="281"/>
    </location>
</feature>
<dbReference type="InterPro" id="IPR001478">
    <property type="entry name" value="PDZ"/>
</dbReference>